<feature type="region of interest" description="Disordered" evidence="1">
    <location>
        <begin position="179"/>
        <end position="211"/>
    </location>
</feature>
<evidence type="ECO:0000259" key="2">
    <source>
        <dbReference type="Pfam" id="PF24016"/>
    </source>
</evidence>
<dbReference type="AlphaFoldDB" id="A0A8H4QS40"/>
<gene>
    <name evidence="3" type="ORF">D9613_008315</name>
</gene>
<reference evidence="3 4" key="1">
    <citation type="submission" date="2019-12" db="EMBL/GenBank/DDBJ databases">
        <authorList>
            <person name="Floudas D."/>
            <person name="Bentzer J."/>
            <person name="Ahren D."/>
            <person name="Johansson T."/>
            <person name="Persson P."/>
            <person name="Tunlid A."/>
        </authorList>
    </citation>
    <scope>NUCLEOTIDE SEQUENCE [LARGE SCALE GENOMIC DNA]</scope>
    <source>
        <strain evidence="3 4">CBS 102.39</strain>
    </source>
</reference>
<evidence type="ECO:0000313" key="3">
    <source>
        <dbReference type="EMBL" id="KAF4616264.1"/>
    </source>
</evidence>
<feature type="domain" description="DUF7330" evidence="2">
    <location>
        <begin position="350"/>
        <end position="416"/>
    </location>
</feature>
<comment type="caution">
    <text evidence="3">The sequence shown here is derived from an EMBL/GenBank/DDBJ whole genome shotgun (WGS) entry which is preliminary data.</text>
</comment>
<proteinExistence type="predicted"/>
<organism evidence="3 4">
    <name type="scientific">Agrocybe pediades</name>
    <dbReference type="NCBI Taxonomy" id="84607"/>
    <lineage>
        <taxon>Eukaryota</taxon>
        <taxon>Fungi</taxon>
        <taxon>Dikarya</taxon>
        <taxon>Basidiomycota</taxon>
        <taxon>Agaricomycotina</taxon>
        <taxon>Agaricomycetes</taxon>
        <taxon>Agaricomycetidae</taxon>
        <taxon>Agaricales</taxon>
        <taxon>Agaricineae</taxon>
        <taxon>Strophariaceae</taxon>
        <taxon>Agrocybe</taxon>
    </lineage>
</organism>
<protein>
    <recommendedName>
        <fullName evidence="2">DUF7330 domain-containing protein</fullName>
    </recommendedName>
</protein>
<name>A0A8H4QS40_9AGAR</name>
<feature type="compositionally biased region" description="Polar residues" evidence="1">
    <location>
        <begin position="184"/>
        <end position="195"/>
    </location>
</feature>
<dbReference type="InterPro" id="IPR055754">
    <property type="entry name" value="DUF7330"/>
</dbReference>
<accession>A0A8H4QS40</accession>
<keyword evidence="4" id="KW-1185">Reference proteome</keyword>
<feature type="domain" description="DUF7330" evidence="2">
    <location>
        <begin position="165"/>
        <end position="239"/>
    </location>
</feature>
<evidence type="ECO:0000313" key="4">
    <source>
        <dbReference type="Proteomes" id="UP000521872"/>
    </source>
</evidence>
<dbReference type="Proteomes" id="UP000521872">
    <property type="component" value="Unassembled WGS sequence"/>
</dbReference>
<feature type="compositionally biased region" description="Polar residues" evidence="1">
    <location>
        <begin position="472"/>
        <end position="488"/>
    </location>
</feature>
<feature type="region of interest" description="Disordered" evidence="1">
    <location>
        <begin position="472"/>
        <end position="495"/>
    </location>
</feature>
<dbReference type="Pfam" id="PF24016">
    <property type="entry name" value="DUF7330"/>
    <property type="match status" value="2"/>
</dbReference>
<evidence type="ECO:0000256" key="1">
    <source>
        <dbReference type="SAM" id="MobiDB-lite"/>
    </source>
</evidence>
<dbReference type="EMBL" id="JAACJL010000031">
    <property type="protein sequence ID" value="KAF4616264.1"/>
    <property type="molecule type" value="Genomic_DNA"/>
</dbReference>
<sequence>MPSPLHSTENDQVVENDELSSLPASSSTDPGCYFFPTSSIGQVATDIRRSNTYSHMTSYRPRAGRRASTSHRYTVDNFHNQLPSCSPPFGECTALPVTALQPLQPGMDPRLFYSMSISHPPGPPPPIVMLPPPQANAPATNYVALARKNTVKRPTFSLRRKIPNVSSITGKFNIDPSLKVPPSLLTSREPGQQEDSALPGRASSSQGMKQRKNLSLEIENGGIDVDINLVSCTANKSRRLSTLANLDNHPERPPSSLSLAHTASGQLQSNLSASLPTLIDLRLKRSGVKNRTKDFSLVARIHAPNPRQPFHLLASAMDIDFGHNKSTFHPLTPNNTYSIRDALRQAEVEVDLSVNRPSKSDISLDLPRTFHGPLTVFVAVGDIDQHVRLSSGIREVAVLLSEDAFSRTYFIGDLGLEAVPDSNFAIVAAGAEGEEAEEAEEVTSIPSLRSDFESRPAGASFIANRVFSGTTCTPPESNLPPSRVQARTNPDLEPTEGVSTWLGDRIDVVVGRGRINLQFSGELSELKSRKRLPFWKSIFRGSNFPG</sequence>